<sequence length="174" mass="19882">MRVEYEGVSELTEAEYRNVWDRFYAEFAFRPSVNPAEWPAIKEPSDSVTWSLASLDEDPHYTRLDRFVALVEQGLTACVEPEARLFALDWQHISYSFAPHRVGGQGQRPWPLSTYPDGDYYIYLSADFRLGSFGHPWESTVCLFGRELLNAVANDIDDVLGPPLRRAGRRLPAP</sequence>
<organism evidence="1 2">
    <name type="scientific">Streptomyces minutiscleroticus</name>
    <dbReference type="NCBI Taxonomy" id="68238"/>
    <lineage>
        <taxon>Bacteria</taxon>
        <taxon>Bacillati</taxon>
        <taxon>Actinomycetota</taxon>
        <taxon>Actinomycetes</taxon>
        <taxon>Kitasatosporales</taxon>
        <taxon>Streptomycetaceae</taxon>
        <taxon>Streptomyces</taxon>
    </lineage>
</organism>
<evidence type="ECO:0008006" key="3">
    <source>
        <dbReference type="Google" id="ProtNLM"/>
    </source>
</evidence>
<dbReference type="Pfam" id="PF10898">
    <property type="entry name" value="DUF2716"/>
    <property type="match status" value="1"/>
</dbReference>
<gene>
    <name evidence="1" type="ORF">GCM10010358_61420</name>
</gene>
<reference evidence="1" key="1">
    <citation type="journal article" date="2014" name="Int. J. Syst. Evol. Microbiol.">
        <title>Complete genome sequence of Corynebacterium casei LMG S-19264T (=DSM 44701T), isolated from a smear-ripened cheese.</title>
        <authorList>
            <consortium name="US DOE Joint Genome Institute (JGI-PGF)"/>
            <person name="Walter F."/>
            <person name="Albersmeier A."/>
            <person name="Kalinowski J."/>
            <person name="Ruckert C."/>
        </authorList>
    </citation>
    <scope>NUCLEOTIDE SEQUENCE</scope>
    <source>
        <strain evidence="1">JCM 4790</strain>
    </source>
</reference>
<evidence type="ECO:0000313" key="2">
    <source>
        <dbReference type="Proteomes" id="UP000619244"/>
    </source>
</evidence>
<keyword evidence="2" id="KW-1185">Reference proteome</keyword>
<accession>A0A918NVB8</accession>
<dbReference type="Proteomes" id="UP000619244">
    <property type="component" value="Unassembled WGS sequence"/>
</dbReference>
<name>A0A918NVB8_9ACTN</name>
<protein>
    <recommendedName>
        <fullName evidence="3">DUF2716 domain-containing protein</fullName>
    </recommendedName>
</protein>
<evidence type="ECO:0000313" key="1">
    <source>
        <dbReference type="EMBL" id="GGX99444.1"/>
    </source>
</evidence>
<dbReference type="InterPro" id="IPR020323">
    <property type="entry name" value="DUF2716"/>
</dbReference>
<reference evidence="1" key="2">
    <citation type="submission" date="2020-09" db="EMBL/GenBank/DDBJ databases">
        <authorList>
            <person name="Sun Q."/>
            <person name="Ohkuma M."/>
        </authorList>
    </citation>
    <scope>NUCLEOTIDE SEQUENCE</scope>
    <source>
        <strain evidence="1">JCM 4790</strain>
    </source>
</reference>
<proteinExistence type="predicted"/>
<comment type="caution">
    <text evidence="1">The sequence shown here is derived from an EMBL/GenBank/DDBJ whole genome shotgun (WGS) entry which is preliminary data.</text>
</comment>
<dbReference type="EMBL" id="BMVU01000041">
    <property type="protein sequence ID" value="GGX99444.1"/>
    <property type="molecule type" value="Genomic_DNA"/>
</dbReference>
<dbReference type="AlphaFoldDB" id="A0A918NVB8"/>